<protein>
    <submittedName>
        <fullName evidence="2">Uncharacterized protein</fullName>
    </submittedName>
</protein>
<dbReference type="AlphaFoldDB" id="A0A7S1J7D6"/>
<dbReference type="EMBL" id="HBGA01125212">
    <property type="protein sequence ID" value="CAD9035080.1"/>
    <property type="molecule type" value="Transcribed_RNA"/>
</dbReference>
<evidence type="ECO:0000313" key="2">
    <source>
        <dbReference type="EMBL" id="CAD9035080.1"/>
    </source>
</evidence>
<gene>
    <name evidence="2" type="ORF">EGYM00392_LOCUS46234</name>
</gene>
<reference evidence="2" key="1">
    <citation type="submission" date="2021-01" db="EMBL/GenBank/DDBJ databases">
        <authorList>
            <person name="Corre E."/>
            <person name="Pelletier E."/>
            <person name="Niang G."/>
            <person name="Scheremetjew M."/>
            <person name="Finn R."/>
            <person name="Kale V."/>
            <person name="Holt S."/>
            <person name="Cochrane G."/>
            <person name="Meng A."/>
            <person name="Brown T."/>
            <person name="Cohen L."/>
        </authorList>
    </citation>
    <scope>NUCLEOTIDE SEQUENCE</scope>
    <source>
        <strain evidence="2">NIES-381</strain>
    </source>
</reference>
<feature type="region of interest" description="Disordered" evidence="1">
    <location>
        <begin position="19"/>
        <end position="72"/>
    </location>
</feature>
<proteinExistence type="predicted"/>
<evidence type="ECO:0000256" key="1">
    <source>
        <dbReference type="SAM" id="MobiDB-lite"/>
    </source>
</evidence>
<name>A0A7S1J7D6_9EUGL</name>
<sequence>MGEEQDEFHLPLLQVVDGPGLVRPQKAPSHSHSHSTSCSRSRSHSHKGAHRHCSKRCKPGHRRTRVMSPDPVALPRAASVMEGATTPRHPPAAQRSVSAMAHLPVFQEQGPPKEEFAWPMNLGTDECKFSVDVNDRTFMMTKKVYGRSLPRFLGLLSPAHEDVGIYTCTTHMLYPNMHGHVIKARESDMTFHRKKDWVKSYMERMHHAAQIMAQAQKG</sequence>
<organism evidence="2">
    <name type="scientific">Eutreptiella gymnastica</name>
    <dbReference type="NCBI Taxonomy" id="73025"/>
    <lineage>
        <taxon>Eukaryota</taxon>
        <taxon>Discoba</taxon>
        <taxon>Euglenozoa</taxon>
        <taxon>Euglenida</taxon>
        <taxon>Spirocuta</taxon>
        <taxon>Euglenophyceae</taxon>
        <taxon>Eutreptiales</taxon>
        <taxon>Eutreptiaceae</taxon>
        <taxon>Eutreptiella</taxon>
    </lineage>
</organism>
<accession>A0A7S1J7D6</accession>
<feature type="compositionally biased region" description="Basic residues" evidence="1">
    <location>
        <begin position="41"/>
        <end position="65"/>
    </location>
</feature>